<gene>
    <name evidence="1" type="ORF">CWI38_0349p0040</name>
</gene>
<dbReference type="Proteomes" id="UP000292282">
    <property type="component" value="Unassembled WGS sequence"/>
</dbReference>
<evidence type="ECO:0000313" key="2">
    <source>
        <dbReference type="Proteomes" id="UP000292282"/>
    </source>
</evidence>
<accession>A0A4Q9LYA0</accession>
<evidence type="ECO:0000313" key="1">
    <source>
        <dbReference type="EMBL" id="TBU13734.1"/>
    </source>
</evidence>
<protein>
    <submittedName>
        <fullName evidence="1">Uncharacterized protein</fullName>
    </submittedName>
</protein>
<dbReference type="AlphaFoldDB" id="A0A4Q9LYA0"/>
<name>A0A4Q9LYA0_9MICR</name>
<reference evidence="1 2" key="1">
    <citation type="submission" date="2017-12" db="EMBL/GenBank/DDBJ databases">
        <authorList>
            <person name="Pombert J.-F."/>
            <person name="Haag K.L."/>
            <person name="Ebert D."/>
        </authorList>
    </citation>
    <scope>NUCLEOTIDE SEQUENCE [LARGE SCALE GENOMIC DNA]</scope>
    <source>
        <strain evidence="1">IL-G-3</strain>
    </source>
</reference>
<proteinExistence type="predicted"/>
<dbReference type="EMBL" id="PITK01000349">
    <property type="protein sequence ID" value="TBU13734.1"/>
    <property type="molecule type" value="Genomic_DNA"/>
</dbReference>
<comment type="caution">
    <text evidence="1">The sequence shown here is derived from an EMBL/GenBank/DDBJ whole genome shotgun (WGS) entry which is preliminary data.</text>
</comment>
<organism evidence="1 2">
    <name type="scientific">Hamiltosporidium tvaerminnensis</name>
    <dbReference type="NCBI Taxonomy" id="1176355"/>
    <lineage>
        <taxon>Eukaryota</taxon>
        <taxon>Fungi</taxon>
        <taxon>Fungi incertae sedis</taxon>
        <taxon>Microsporidia</taxon>
        <taxon>Dubosqiidae</taxon>
        <taxon>Hamiltosporidium</taxon>
    </lineage>
</organism>
<keyword evidence="2" id="KW-1185">Reference proteome</keyword>
<dbReference type="VEuPathDB" id="MicrosporidiaDB:CWI38_0349p0040"/>
<sequence>MLWPGTVLHIHSLDRLKKTVQTSFFDRQRRLDINNAIRRVEHEEITFLLKRETIEQDKTIININEELDLQEKQMVVQECDKEILTQKFIK</sequence>